<sequence length="134" mass="15206">MECPKCGLINPPNSLKCDCGYSFKDKTVTQIENENIKIKRNKFTAQLNGSIVFLIIGIISSVILLIKIMNSKYDRNLLQQIIEFYSDKNVYVKVKGIPALVLVGLFGVLYNNIKLNQYKNKKSKTSGKKKETEI</sequence>
<name>A0AAE3EM20_9SPIR</name>
<dbReference type="Proteomes" id="UP001198163">
    <property type="component" value="Unassembled WGS sequence"/>
</dbReference>
<protein>
    <submittedName>
        <fullName evidence="2">Uncharacterized protein</fullName>
    </submittedName>
</protein>
<organism evidence="2 3">
    <name type="scientific">Teretinema zuelzerae</name>
    <dbReference type="NCBI Taxonomy" id="156"/>
    <lineage>
        <taxon>Bacteria</taxon>
        <taxon>Pseudomonadati</taxon>
        <taxon>Spirochaetota</taxon>
        <taxon>Spirochaetia</taxon>
        <taxon>Spirochaetales</taxon>
        <taxon>Treponemataceae</taxon>
        <taxon>Teretinema</taxon>
    </lineage>
</organism>
<keyword evidence="1" id="KW-0812">Transmembrane</keyword>
<reference evidence="2" key="1">
    <citation type="submission" date="2021-08" db="EMBL/GenBank/DDBJ databases">
        <title>Comparative analyses of Brucepasteria parasyntrophica and Teretinema zuelzerae.</title>
        <authorList>
            <person name="Song Y."/>
            <person name="Brune A."/>
        </authorList>
    </citation>
    <scope>NUCLEOTIDE SEQUENCE</scope>
    <source>
        <strain evidence="2">DSM 1903</strain>
    </source>
</reference>
<evidence type="ECO:0000256" key="1">
    <source>
        <dbReference type="SAM" id="Phobius"/>
    </source>
</evidence>
<keyword evidence="1" id="KW-1133">Transmembrane helix</keyword>
<dbReference type="AlphaFoldDB" id="A0AAE3EM20"/>
<dbReference type="EMBL" id="JAINWA010000003">
    <property type="protein sequence ID" value="MCD1655958.1"/>
    <property type="molecule type" value="Genomic_DNA"/>
</dbReference>
<keyword evidence="1" id="KW-0472">Membrane</keyword>
<feature type="transmembrane region" description="Helical" evidence="1">
    <location>
        <begin position="96"/>
        <end position="113"/>
    </location>
</feature>
<gene>
    <name evidence="2" type="ORF">K7J14_14760</name>
</gene>
<dbReference type="RefSeq" id="WP_230758117.1">
    <property type="nucleotide sequence ID" value="NZ_JAINWA010000003.1"/>
</dbReference>
<evidence type="ECO:0000313" key="2">
    <source>
        <dbReference type="EMBL" id="MCD1655958.1"/>
    </source>
</evidence>
<proteinExistence type="predicted"/>
<feature type="transmembrane region" description="Helical" evidence="1">
    <location>
        <begin position="47"/>
        <end position="69"/>
    </location>
</feature>
<comment type="caution">
    <text evidence="2">The sequence shown here is derived from an EMBL/GenBank/DDBJ whole genome shotgun (WGS) entry which is preliminary data.</text>
</comment>
<evidence type="ECO:0000313" key="3">
    <source>
        <dbReference type="Proteomes" id="UP001198163"/>
    </source>
</evidence>
<keyword evidence="3" id="KW-1185">Reference proteome</keyword>
<accession>A0AAE3EM20</accession>